<keyword evidence="1" id="KW-0614">Plasmid</keyword>
<accession>A0AAP9YI50</accession>
<evidence type="ECO:0000313" key="2">
    <source>
        <dbReference type="Proteomes" id="UP000596192"/>
    </source>
</evidence>
<gene>
    <name evidence="1" type="ORF">GKQ51_23670</name>
</gene>
<sequence length="34" mass="3852">MSIGTWVFPSSPRSCWACSKYCSARRLARSTISR</sequence>
<dbReference type="Proteomes" id="UP000596192">
    <property type="component" value="Plasmid unnamed2"/>
</dbReference>
<organism evidence="1 2">
    <name type="scientific">Azotobacter chroococcum</name>
    <dbReference type="NCBI Taxonomy" id="353"/>
    <lineage>
        <taxon>Bacteria</taxon>
        <taxon>Pseudomonadati</taxon>
        <taxon>Pseudomonadota</taxon>
        <taxon>Gammaproteobacteria</taxon>
        <taxon>Pseudomonadales</taxon>
        <taxon>Pseudomonadaceae</taxon>
        <taxon>Azotobacter</taxon>
    </lineage>
</organism>
<reference evidence="1 2" key="1">
    <citation type="submission" date="2020-12" db="EMBL/GenBank/DDBJ databases">
        <title>Genomic Analysis and Response surface optimization of nitrogen-fixing conditions for A. chroococcum strain HR1, Isolation from rhizosphere soil.</title>
        <authorList>
            <person name="Li J."/>
            <person name="Yang H."/>
            <person name="Liu H."/>
            <person name="Wang C."/>
            <person name="Tian Y."/>
            <person name="Lu X.Y."/>
        </authorList>
    </citation>
    <scope>NUCLEOTIDE SEQUENCE [LARGE SCALE GENOMIC DNA]</scope>
    <source>
        <strain evidence="1 2">HR1</strain>
        <plasmid evidence="1 2">unnamed2</plasmid>
    </source>
</reference>
<dbReference type="EMBL" id="CP066312">
    <property type="protein sequence ID" value="QQE91344.1"/>
    <property type="molecule type" value="Genomic_DNA"/>
</dbReference>
<evidence type="ECO:0000313" key="1">
    <source>
        <dbReference type="EMBL" id="QQE91344.1"/>
    </source>
</evidence>
<proteinExistence type="predicted"/>
<dbReference type="AlphaFoldDB" id="A0AAP9YI50"/>
<name>A0AAP9YI50_9GAMM</name>
<protein>
    <submittedName>
        <fullName evidence="1">DUF3079 domain-containing protein</fullName>
    </submittedName>
</protein>
<geneLocation type="plasmid" evidence="1 2">
    <name>unnamed2</name>
</geneLocation>